<organism evidence="2 3">
    <name type="scientific">Dysgonomonas termitidis</name>
    <dbReference type="NCBI Taxonomy" id="1516126"/>
    <lineage>
        <taxon>Bacteria</taxon>
        <taxon>Pseudomonadati</taxon>
        <taxon>Bacteroidota</taxon>
        <taxon>Bacteroidia</taxon>
        <taxon>Bacteroidales</taxon>
        <taxon>Dysgonomonadaceae</taxon>
        <taxon>Dysgonomonas</taxon>
    </lineage>
</organism>
<evidence type="ECO:0000256" key="1">
    <source>
        <dbReference type="SAM" id="Phobius"/>
    </source>
</evidence>
<keyword evidence="1" id="KW-0812">Transmembrane</keyword>
<dbReference type="EMBL" id="JBHSGN010000105">
    <property type="protein sequence ID" value="MFC4675563.1"/>
    <property type="molecule type" value="Genomic_DNA"/>
</dbReference>
<dbReference type="RefSeq" id="WP_379998907.1">
    <property type="nucleotide sequence ID" value="NZ_JBHSGN010000105.1"/>
</dbReference>
<feature type="transmembrane region" description="Helical" evidence="1">
    <location>
        <begin position="43"/>
        <end position="65"/>
    </location>
</feature>
<evidence type="ECO:0000313" key="3">
    <source>
        <dbReference type="Proteomes" id="UP001596023"/>
    </source>
</evidence>
<keyword evidence="1" id="KW-0472">Membrane</keyword>
<keyword evidence="1" id="KW-1133">Transmembrane helix</keyword>
<feature type="transmembrane region" description="Helical" evidence="1">
    <location>
        <begin position="127"/>
        <end position="145"/>
    </location>
</feature>
<reference evidence="3" key="1">
    <citation type="journal article" date="2019" name="Int. J. Syst. Evol. Microbiol.">
        <title>The Global Catalogue of Microorganisms (GCM) 10K type strain sequencing project: providing services to taxonomists for standard genome sequencing and annotation.</title>
        <authorList>
            <consortium name="The Broad Institute Genomics Platform"/>
            <consortium name="The Broad Institute Genome Sequencing Center for Infectious Disease"/>
            <person name="Wu L."/>
            <person name="Ma J."/>
        </authorList>
    </citation>
    <scope>NUCLEOTIDE SEQUENCE [LARGE SCALE GENOMIC DNA]</scope>
    <source>
        <strain evidence="3">CCUG 66188</strain>
    </source>
</reference>
<dbReference type="Proteomes" id="UP001596023">
    <property type="component" value="Unassembled WGS sequence"/>
</dbReference>
<accession>A0ABV9L0L6</accession>
<name>A0ABV9L0L6_9BACT</name>
<sequence>MELDELKHIWQSLNEHLQKQEVLKKNIMKEMLQTKSDKALSRLLNYDILGVVILLLAIPLIIYALDLHPYLVEYRPFMYSMLIVDIILLFWQSYKVYELTRIDFSKPVSTNIQYTNKYNIHIKREKLGMLFFVPVVFFCCAYLYARLNVNIILWAGLICMAIGLVLFTIWSYKRLYDKNIKSIIQSLDNLKELEEDD</sequence>
<proteinExistence type="predicted"/>
<feature type="transmembrane region" description="Helical" evidence="1">
    <location>
        <begin position="77"/>
        <end position="97"/>
    </location>
</feature>
<gene>
    <name evidence="2" type="ORF">ACFO6W_17880</name>
</gene>
<evidence type="ECO:0000313" key="2">
    <source>
        <dbReference type="EMBL" id="MFC4675563.1"/>
    </source>
</evidence>
<feature type="transmembrane region" description="Helical" evidence="1">
    <location>
        <begin position="151"/>
        <end position="172"/>
    </location>
</feature>
<keyword evidence="3" id="KW-1185">Reference proteome</keyword>
<protein>
    <submittedName>
        <fullName evidence="2">Uncharacterized protein</fullName>
    </submittedName>
</protein>
<comment type="caution">
    <text evidence="2">The sequence shown here is derived from an EMBL/GenBank/DDBJ whole genome shotgun (WGS) entry which is preliminary data.</text>
</comment>